<name>A0A067MXJ4_BOTB1</name>
<dbReference type="OrthoDB" id="9978173at2759"/>
<protein>
    <submittedName>
        <fullName evidence="1">Uncharacterized protein</fullName>
    </submittedName>
</protein>
<evidence type="ECO:0000313" key="2">
    <source>
        <dbReference type="Proteomes" id="UP000027195"/>
    </source>
</evidence>
<proteinExistence type="predicted"/>
<reference evidence="2" key="1">
    <citation type="journal article" date="2014" name="Proc. Natl. Acad. Sci. U.S.A.">
        <title>Extensive sampling of basidiomycete genomes demonstrates inadequacy of the white-rot/brown-rot paradigm for wood decay fungi.</title>
        <authorList>
            <person name="Riley R."/>
            <person name="Salamov A.A."/>
            <person name="Brown D.W."/>
            <person name="Nagy L.G."/>
            <person name="Floudas D."/>
            <person name="Held B.W."/>
            <person name="Levasseur A."/>
            <person name="Lombard V."/>
            <person name="Morin E."/>
            <person name="Otillar R."/>
            <person name="Lindquist E.A."/>
            <person name="Sun H."/>
            <person name="LaButti K.M."/>
            <person name="Schmutz J."/>
            <person name="Jabbour D."/>
            <person name="Luo H."/>
            <person name="Baker S.E."/>
            <person name="Pisabarro A.G."/>
            <person name="Walton J.D."/>
            <person name="Blanchette R.A."/>
            <person name="Henrissat B."/>
            <person name="Martin F."/>
            <person name="Cullen D."/>
            <person name="Hibbett D.S."/>
            <person name="Grigoriev I.V."/>
        </authorList>
    </citation>
    <scope>NUCLEOTIDE SEQUENCE [LARGE SCALE GENOMIC DNA]</scope>
    <source>
        <strain evidence="2">FD-172 SS1</strain>
    </source>
</reference>
<dbReference type="Proteomes" id="UP000027195">
    <property type="component" value="Unassembled WGS sequence"/>
</dbReference>
<dbReference type="PANTHER" id="PTHR31252">
    <property type="entry name" value="DUF4419 DOMAIN-CONTAINING PROTEIN"/>
    <property type="match status" value="1"/>
</dbReference>
<dbReference type="EMBL" id="KL198019">
    <property type="protein sequence ID" value="KDQ19405.1"/>
    <property type="molecule type" value="Genomic_DNA"/>
</dbReference>
<keyword evidence="2" id="KW-1185">Reference proteome</keyword>
<dbReference type="STRING" id="930990.A0A067MXJ4"/>
<gene>
    <name evidence="1" type="ORF">BOTBODRAFT_153311</name>
</gene>
<sequence length="404" mass="45564">MPITFTVAEHPANPIDTKDFTSTSPETLLRNACLHQSTQCAEMLQSSLPPPGRNSPTLLPSQNGFVATVVEAYVKHHHLVIRPDDVWIAILIQLHFYVNAHAEELRRVFVAHKGRGDLMIEDIDFAFLARRMGDLLHAILTDKSFHKWLLPDFTTTTLSDTTICAVIMMATLQQYDNHGFWGGCGIPTVTLEGEKSDWETIYERLDKLEELGDEPTAWAGMLRPILRRFVSAFDGSPDVDFWTKIDHHDGGSSPNHLSGWITAFCIWDEHGKWQGHPIGTPYPQPTSVRFCTDAERYSRPEPLLLDGVTYATIGLHQIPPGFCEVDVILDDNDEEFKCIMVAGHVATESVSTPSRRGKVPDTVRPSPHWFIFVKKEYKHPAARQLRLLGPGVWCTWPQRSPRIA</sequence>
<dbReference type="InParanoid" id="A0A067MXJ4"/>
<accession>A0A067MXJ4</accession>
<dbReference type="Pfam" id="PF14388">
    <property type="entry name" value="DUF4419"/>
    <property type="match status" value="1"/>
</dbReference>
<evidence type="ECO:0000313" key="1">
    <source>
        <dbReference type="EMBL" id="KDQ19405.1"/>
    </source>
</evidence>
<organism evidence="1 2">
    <name type="scientific">Botryobasidium botryosum (strain FD-172 SS1)</name>
    <dbReference type="NCBI Taxonomy" id="930990"/>
    <lineage>
        <taxon>Eukaryota</taxon>
        <taxon>Fungi</taxon>
        <taxon>Dikarya</taxon>
        <taxon>Basidiomycota</taxon>
        <taxon>Agaricomycotina</taxon>
        <taxon>Agaricomycetes</taxon>
        <taxon>Cantharellales</taxon>
        <taxon>Botryobasidiaceae</taxon>
        <taxon>Botryobasidium</taxon>
    </lineage>
</organism>
<dbReference type="AlphaFoldDB" id="A0A067MXJ4"/>
<dbReference type="InterPro" id="IPR025533">
    <property type="entry name" value="DUF4419"/>
</dbReference>
<dbReference type="HOGENOM" id="CLU_037155_0_0_1"/>
<dbReference type="PANTHER" id="PTHR31252:SF11">
    <property type="entry name" value="DUF4419 DOMAIN-CONTAINING PROTEIN"/>
    <property type="match status" value="1"/>
</dbReference>